<dbReference type="AlphaFoldDB" id="A0A7J7WI33"/>
<feature type="transmembrane region" description="Helical" evidence="1">
    <location>
        <begin position="26"/>
        <end position="45"/>
    </location>
</feature>
<keyword evidence="1" id="KW-0812">Transmembrane</keyword>
<evidence type="ECO:0000313" key="2">
    <source>
        <dbReference type="EMBL" id="KAF6336870.1"/>
    </source>
</evidence>
<reference evidence="2 3" key="1">
    <citation type="journal article" date="2020" name="Nature">
        <title>Six reference-quality genomes reveal evolution of bat adaptations.</title>
        <authorList>
            <person name="Jebb D."/>
            <person name="Huang Z."/>
            <person name="Pippel M."/>
            <person name="Hughes G.M."/>
            <person name="Lavrichenko K."/>
            <person name="Devanna P."/>
            <person name="Winkler S."/>
            <person name="Jermiin L.S."/>
            <person name="Skirmuntt E.C."/>
            <person name="Katzourakis A."/>
            <person name="Burkitt-Gray L."/>
            <person name="Ray D.A."/>
            <person name="Sullivan K.A.M."/>
            <person name="Roscito J.G."/>
            <person name="Kirilenko B.M."/>
            <person name="Davalos L.M."/>
            <person name="Corthals A.P."/>
            <person name="Power M.L."/>
            <person name="Jones G."/>
            <person name="Ransome R.D."/>
            <person name="Dechmann D.K.N."/>
            <person name="Locatelli A.G."/>
            <person name="Puechmaille S.J."/>
            <person name="Fedrigo O."/>
            <person name="Jarvis E.D."/>
            <person name="Hiller M."/>
            <person name="Vernes S.C."/>
            <person name="Myers E.W."/>
            <person name="Teeling E.C."/>
        </authorList>
    </citation>
    <scope>NUCLEOTIDE SEQUENCE [LARGE SCALE GENOMIC DNA]</scope>
    <source>
        <strain evidence="2">MMyoMyo1</strain>
        <tissue evidence="2">Flight muscle</tissue>
    </source>
</reference>
<evidence type="ECO:0000256" key="1">
    <source>
        <dbReference type="SAM" id="Phobius"/>
    </source>
</evidence>
<protein>
    <submittedName>
        <fullName evidence="2">Uncharacterized protein</fullName>
    </submittedName>
</protein>
<dbReference type="EMBL" id="JABWUV010000008">
    <property type="protein sequence ID" value="KAF6336870.1"/>
    <property type="molecule type" value="Genomic_DNA"/>
</dbReference>
<comment type="caution">
    <text evidence="2">The sequence shown here is derived from an EMBL/GenBank/DDBJ whole genome shotgun (WGS) entry which is preliminary data.</text>
</comment>
<gene>
    <name evidence="2" type="ORF">mMyoMyo1_012076</name>
</gene>
<accession>A0A7J7WI33</accession>
<evidence type="ECO:0000313" key="3">
    <source>
        <dbReference type="Proteomes" id="UP000527355"/>
    </source>
</evidence>
<name>A0A7J7WI33_MYOMY</name>
<proteinExistence type="predicted"/>
<keyword evidence="1" id="KW-1133">Transmembrane helix</keyword>
<sequence>MDDKNQQQQIIGACNQIKRSRVAPVLRAYVVFLVLLGPVTTNLAARNNSDSFSQTSVGQTSELAQPVSLLRILQGSAQMLASCVLMGWPRETASTLTRTVGRIQFPVIAGLRPMSSLAVSWRWPLPPRGLRLVSGP</sequence>
<dbReference type="Proteomes" id="UP000527355">
    <property type="component" value="Unassembled WGS sequence"/>
</dbReference>
<keyword evidence="1" id="KW-0472">Membrane</keyword>
<organism evidence="2 3">
    <name type="scientific">Myotis myotis</name>
    <name type="common">Greater mouse-eared bat</name>
    <name type="synonym">Vespertilio myotis</name>
    <dbReference type="NCBI Taxonomy" id="51298"/>
    <lineage>
        <taxon>Eukaryota</taxon>
        <taxon>Metazoa</taxon>
        <taxon>Chordata</taxon>
        <taxon>Craniata</taxon>
        <taxon>Vertebrata</taxon>
        <taxon>Euteleostomi</taxon>
        <taxon>Mammalia</taxon>
        <taxon>Eutheria</taxon>
        <taxon>Laurasiatheria</taxon>
        <taxon>Chiroptera</taxon>
        <taxon>Yangochiroptera</taxon>
        <taxon>Vespertilionidae</taxon>
        <taxon>Myotis</taxon>
    </lineage>
</organism>
<keyword evidence="3" id="KW-1185">Reference proteome</keyword>